<comment type="caution">
    <text evidence="8">The sequence shown here is derived from an EMBL/GenBank/DDBJ whole genome shotgun (WGS) entry which is preliminary data.</text>
</comment>
<dbReference type="EMBL" id="MFAM01000013">
    <property type="protein sequence ID" value="OGD79699.1"/>
    <property type="molecule type" value="Genomic_DNA"/>
</dbReference>
<dbReference type="GO" id="GO:0003677">
    <property type="term" value="F:DNA binding"/>
    <property type="evidence" value="ECO:0007669"/>
    <property type="project" value="UniProtKB-KW"/>
</dbReference>
<evidence type="ECO:0000259" key="7">
    <source>
        <dbReference type="Pfam" id="PF20772"/>
    </source>
</evidence>
<comment type="similarity">
    <text evidence="1">Belongs to the TACO1 family.</text>
</comment>
<keyword evidence="4" id="KW-0238">DNA-binding</keyword>
<evidence type="ECO:0008006" key="10">
    <source>
        <dbReference type="Google" id="ProtNLM"/>
    </source>
</evidence>
<dbReference type="Gene3D" id="1.10.10.200">
    <property type="match status" value="1"/>
</dbReference>
<dbReference type="SUPFAM" id="SSF75625">
    <property type="entry name" value="YebC-like"/>
    <property type="match status" value="1"/>
</dbReference>
<dbReference type="InterPro" id="IPR017856">
    <property type="entry name" value="Integrase-like_N"/>
</dbReference>
<dbReference type="InterPro" id="IPR029072">
    <property type="entry name" value="YebC-like"/>
</dbReference>
<dbReference type="GO" id="GO:0005829">
    <property type="term" value="C:cytosol"/>
    <property type="evidence" value="ECO:0007669"/>
    <property type="project" value="TreeGrafter"/>
</dbReference>
<keyword evidence="2" id="KW-0963">Cytoplasm</keyword>
<dbReference type="InterPro" id="IPR048300">
    <property type="entry name" value="TACO1_YebC-like_2nd/3rd_dom"/>
</dbReference>
<feature type="domain" description="TACO1/YebC-like second and third" evidence="6">
    <location>
        <begin position="92"/>
        <end position="143"/>
    </location>
</feature>
<reference evidence="8 9" key="1">
    <citation type="journal article" date="2016" name="Nat. Commun.">
        <title>Thousands of microbial genomes shed light on interconnected biogeochemical processes in an aquifer system.</title>
        <authorList>
            <person name="Anantharaman K."/>
            <person name="Brown C.T."/>
            <person name="Hug L.A."/>
            <person name="Sharon I."/>
            <person name="Castelle C.J."/>
            <person name="Probst A.J."/>
            <person name="Thomas B.C."/>
            <person name="Singh A."/>
            <person name="Wilkins M.J."/>
            <person name="Karaoz U."/>
            <person name="Brodie E.L."/>
            <person name="Williams K.H."/>
            <person name="Hubbard S.S."/>
            <person name="Banfield J.F."/>
        </authorList>
    </citation>
    <scope>NUCLEOTIDE SEQUENCE [LARGE SCALE GENOMIC DNA]</scope>
</reference>
<dbReference type="Pfam" id="PF01709">
    <property type="entry name" value="Transcrip_reg"/>
    <property type="match status" value="1"/>
</dbReference>
<protein>
    <recommendedName>
        <fullName evidence="10">Transcriptional regulatory protein</fullName>
    </recommendedName>
</protein>
<keyword evidence="3" id="KW-0805">Transcription regulation</keyword>
<dbReference type="PANTHER" id="PTHR12532">
    <property type="entry name" value="TRANSLATIONAL ACTIVATOR OF CYTOCHROME C OXIDASE 1"/>
    <property type="match status" value="1"/>
</dbReference>
<dbReference type="Pfam" id="PF20772">
    <property type="entry name" value="TACO1_YebC_N"/>
    <property type="match status" value="1"/>
</dbReference>
<dbReference type="FunFam" id="1.10.10.200:FF:000002">
    <property type="entry name" value="Probable transcriptional regulatory protein CLM62_37755"/>
    <property type="match status" value="1"/>
</dbReference>
<evidence type="ECO:0000259" key="6">
    <source>
        <dbReference type="Pfam" id="PF01709"/>
    </source>
</evidence>
<proteinExistence type="inferred from homology"/>
<gene>
    <name evidence="8" type="ORF">A2368_03375</name>
</gene>
<dbReference type="PANTHER" id="PTHR12532:SF6">
    <property type="entry name" value="TRANSCRIPTIONAL REGULATORY PROTEIN YEBC-RELATED"/>
    <property type="match status" value="1"/>
</dbReference>
<organism evidence="8 9">
    <name type="scientific">Candidatus Collierbacteria bacterium RIFOXYB1_FULL_49_13</name>
    <dbReference type="NCBI Taxonomy" id="1817728"/>
    <lineage>
        <taxon>Bacteria</taxon>
        <taxon>Candidatus Collieribacteriota</taxon>
    </lineage>
</organism>
<name>A0A1F5FJ83_9BACT</name>
<evidence type="ECO:0000256" key="4">
    <source>
        <dbReference type="ARBA" id="ARBA00023125"/>
    </source>
</evidence>
<dbReference type="InterPro" id="IPR026564">
    <property type="entry name" value="Transcrip_reg_TACO1-like_dom3"/>
</dbReference>
<evidence type="ECO:0000256" key="5">
    <source>
        <dbReference type="ARBA" id="ARBA00023163"/>
    </source>
</evidence>
<evidence type="ECO:0000313" key="8">
    <source>
        <dbReference type="EMBL" id="OGD79699.1"/>
    </source>
</evidence>
<keyword evidence="5" id="KW-0804">Transcription</keyword>
<evidence type="ECO:0000313" key="9">
    <source>
        <dbReference type="Proteomes" id="UP000176682"/>
    </source>
</evidence>
<dbReference type="Gene3D" id="3.30.70.980">
    <property type="match status" value="1"/>
</dbReference>
<sequence>MTLVEYNYGMSGHSKWSTIKHKKAAEDAKRGKAFTRVSRLIVMAVQKGGSGDPTLNPVLRMAIEKGREVNMPNDNVRRAIDRGLGKSGEGKMEELSYEGYAPYGVGLIIETVTDNRNRIGGEVKNILEKAGGSIGGPGSVAYLKSITPVPLISLSVEQREKVEKVIDSLLELDDVMDVWSNVEK</sequence>
<evidence type="ECO:0000256" key="1">
    <source>
        <dbReference type="ARBA" id="ARBA00008724"/>
    </source>
</evidence>
<feature type="domain" description="TACO1/YebC-like N-terminal" evidence="7">
    <location>
        <begin position="14"/>
        <end position="86"/>
    </location>
</feature>
<dbReference type="AlphaFoldDB" id="A0A1F5FJ83"/>
<dbReference type="Proteomes" id="UP000176682">
    <property type="component" value="Unassembled WGS sequence"/>
</dbReference>
<evidence type="ECO:0000256" key="3">
    <source>
        <dbReference type="ARBA" id="ARBA00023015"/>
    </source>
</evidence>
<dbReference type="InterPro" id="IPR049083">
    <property type="entry name" value="TACO1_YebC_N"/>
</dbReference>
<accession>A0A1F5FJ83</accession>
<dbReference type="InterPro" id="IPR002876">
    <property type="entry name" value="Transcrip_reg_TACO1-like"/>
</dbReference>
<evidence type="ECO:0000256" key="2">
    <source>
        <dbReference type="ARBA" id="ARBA00022490"/>
    </source>
</evidence>